<evidence type="ECO:0000313" key="6">
    <source>
        <dbReference type="Proteomes" id="UP000262142"/>
    </source>
</evidence>
<dbReference type="OrthoDB" id="9788698at2"/>
<dbReference type="AlphaFoldDB" id="A0A383TWL9"/>
<dbReference type="GO" id="GO:0004518">
    <property type="term" value="F:nuclease activity"/>
    <property type="evidence" value="ECO:0007669"/>
    <property type="project" value="InterPro"/>
</dbReference>
<dbReference type="SUPFAM" id="SSF103256">
    <property type="entry name" value="Hypothetical protein TM0160"/>
    <property type="match status" value="1"/>
</dbReference>
<dbReference type="EMBL" id="UNSC01000002">
    <property type="protein sequence ID" value="SZD71648.1"/>
    <property type="molecule type" value="Genomic_DNA"/>
</dbReference>
<dbReference type="Pfam" id="PF02577">
    <property type="entry name" value="BFN_dom"/>
    <property type="match status" value="1"/>
</dbReference>
<dbReference type="PANTHER" id="PTHR15160:SF1">
    <property type="entry name" value="VON HIPPEL-LINDAU DISEASE TUMOR SUPPRESSOR"/>
    <property type="match status" value="1"/>
</dbReference>
<sequence>MNYIKLNIRGISYSQTQVGAYALILEEEFGGRKLPIIIGNFEAQAIALALEKDLTPPRPLTHDLFMNFCHLLEIEMKNVLIYNLEEGIFYSNIIFEDKDNILHELDSRTSDAIALAVRFNCPIYVKKEVMDRAGIKMEIITEEDSEEIKAAIHEIEKELTNENKSEEEKLLNYTIKELEKQLQQAVETENYELAASIRDELSKREKE</sequence>
<dbReference type="RefSeq" id="WP_119057580.1">
    <property type="nucleotide sequence ID" value="NZ_UNSC01000002.1"/>
</dbReference>
<dbReference type="InterPro" id="IPR036104">
    <property type="entry name" value="BFN_sf"/>
</dbReference>
<dbReference type="GO" id="GO:0009432">
    <property type="term" value="P:SOS response"/>
    <property type="evidence" value="ECO:0007669"/>
    <property type="project" value="UniProtKB-KW"/>
</dbReference>
<keyword evidence="1" id="KW-0227">DNA damage</keyword>
<dbReference type="PROSITE" id="PS51658">
    <property type="entry name" value="BFN"/>
    <property type="match status" value="1"/>
</dbReference>
<evidence type="ECO:0000259" key="4">
    <source>
        <dbReference type="PROSITE" id="PS51658"/>
    </source>
</evidence>
<organism evidence="5 6">
    <name type="scientific">Candidatus Ornithobacterium hominis</name>
    <dbReference type="NCBI Taxonomy" id="2497989"/>
    <lineage>
        <taxon>Bacteria</taxon>
        <taxon>Pseudomonadati</taxon>
        <taxon>Bacteroidota</taxon>
        <taxon>Flavobacteriia</taxon>
        <taxon>Flavobacteriales</taxon>
        <taxon>Weeksellaceae</taxon>
        <taxon>Ornithobacterium</taxon>
    </lineage>
</organism>
<evidence type="ECO:0000256" key="1">
    <source>
        <dbReference type="ARBA" id="ARBA00023236"/>
    </source>
</evidence>
<gene>
    <name evidence="5" type="ORF">SAMEA104719789_00687</name>
</gene>
<dbReference type="InterPro" id="IPR001943">
    <property type="entry name" value="UVR_dom"/>
</dbReference>
<feature type="coiled-coil region" evidence="2">
    <location>
        <begin position="145"/>
        <end position="188"/>
    </location>
</feature>
<dbReference type="PROSITE" id="PS50151">
    <property type="entry name" value="UVR"/>
    <property type="match status" value="1"/>
</dbReference>
<feature type="domain" description="UVR" evidence="3">
    <location>
        <begin position="172"/>
        <end position="207"/>
    </location>
</feature>
<keyword evidence="2" id="KW-0175">Coiled coil</keyword>
<dbReference type="Gene3D" id="3.10.690.10">
    <property type="entry name" value="Bifunctional nuclease domain"/>
    <property type="match status" value="1"/>
</dbReference>
<evidence type="ECO:0000259" key="3">
    <source>
        <dbReference type="PROSITE" id="PS50151"/>
    </source>
</evidence>
<dbReference type="Proteomes" id="UP000262142">
    <property type="component" value="Unassembled WGS sequence"/>
</dbReference>
<dbReference type="PANTHER" id="PTHR15160">
    <property type="entry name" value="VON HIPPEL-LINDAU PROTEIN"/>
    <property type="match status" value="1"/>
</dbReference>
<accession>A0A383TWL9</accession>
<dbReference type="Gene3D" id="4.10.860.10">
    <property type="entry name" value="UVR domain"/>
    <property type="match status" value="1"/>
</dbReference>
<reference evidence="5 6" key="1">
    <citation type="submission" date="2018-09" db="EMBL/GenBank/DDBJ databases">
        <authorList>
            <consortium name="Pathogen Informatics"/>
        </authorList>
    </citation>
    <scope>NUCLEOTIDE SEQUENCE [LARGE SCALE GENOMIC DNA]</scope>
    <source>
        <strain evidence="5 6">OH-22767</strain>
    </source>
</reference>
<name>A0A383TWL9_9FLAO</name>
<dbReference type="SUPFAM" id="SSF46600">
    <property type="entry name" value="C-terminal UvrC-binding domain of UvrB"/>
    <property type="match status" value="1"/>
</dbReference>
<evidence type="ECO:0000256" key="2">
    <source>
        <dbReference type="SAM" id="Coils"/>
    </source>
</evidence>
<keyword evidence="1" id="KW-0742">SOS response</keyword>
<dbReference type="InterPro" id="IPR036876">
    <property type="entry name" value="UVR_dom_sf"/>
</dbReference>
<feature type="domain" description="BFN" evidence="4">
    <location>
        <begin position="3"/>
        <end position="137"/>
    </location>
</feature>
<protein>
    <submittedName>
        <fullName evidence="5">Uncharacterized ACR, COG1259</fullName>
    </submittedName>
</protein>
<dbReference type="Pfam" id="PF02151">
    <property type="entry name" value="UVR"/>
    <property type="match status" value="1"/>
</dbReference>
<keyword evidence="6" id="KW-1185">Reference proteome</keyword>
<evidence type="ECO:0000313" key="5">
    <source>
        <dbReference type="EMBL" id="SZD71648.1"/>
    </source>
</evidence>
<dbReference type="InterPro" id="IPR003729">
    <property type="entry name" value="Bi_nuclease_dom"/>
</dbReference>
<proteinExistence type="predicted"/>